<evidence type="ECO:0000259" key="6">
    <source>
        <dbReference type="PROSITE" id="PS50975"/>
    </source>
</evidence>
<evidence type="ECO:0000256" key="2">
    <source>
        <dbReference type="ARBA" id="ARBA00022741"/>
    </source>
</evidence>
<accession>A0A956NAI6</accession>
<sequence length="408" mass="45213">MRVNVLMISPGFPAEMPFFTEGLASVGANVIGIGDQPLGALPDRAQKALSAYVRVGSLWDEGPVIDEVRKIATQTEIHVVECLWEPGMILAAKIREMLRLPGMTVQETLPFRDKETMKQVLDQHGIRTPRHARATTADGVRHAAEEIVGYPLVVKPIAGAGAKDTYRINNREELENIFPALGHVPEVSVEEFIEGDDMTFDTVCINGEIAFSNVFLYRPRALQIQTIEWISPQTIALRNLEHESISDGVRMGKAVLKALGFRTGFTHMEWYRKPDGEAVFGEIGARPPGGRTVDLMNYTCDIDLFRGWAEAVCHGRFSQPIDRKWNAAIIFKRAIGEGAISRIEGLDHLMSEFGSHVAAVQLSPIGAAKKSFRRSLTSDGYLVVRHPDFQTCLQMADRVGTDLTLYAE</sequence>
<dbReference type="PANTHER" id="PTHR43585:SF2">
    <property type="entry name" value="ATP-GRASP ENZYME FSQD"/>
    <property type="match status" value="1"/>
</dbReference>
<evidence type="ECO:0000256" key="3">
    <source>
        <dbReference type="ARBA" id="ARBA00022755"/>
    </source>
</evidence>
<evidence type="ECO:0000256" key="4">
    <source>
        <dbReference type="ARBA" id="ARBA00022840"/>
    </source>
</evidence>
<dbReference type="SUPFAM" id="SSF56059">
    <property type="entry name" value="Glutathione synthetase ATP-binding domain-like"/>
    <property type="match status" value="1"/>
</dbReference>
<dbReference type="AlphaFoldDB" id="A0A956NAI6"/>
<dbReference type="GO" id="GO:0046872">
    <property type="term" value="F:metal ion binding"/>
    <property type="evidence" value="ECO:0007669"/>
    <property type="project" value="InterPro"/>
</dbReference>
<dbReference type="PROSITE" id="PS50975">
    <property type="entry name" value="ATP_GRASP"/>
    <property type="match status" value="1"/>
</dbReference>
<evidence type="ECO:0000256" key="1">
    <source>
        <dbReference type="ARBA" id="ARBA00022598"/>
    </source>
</evidence>
<dbReference type="EMBL" id="JAGQHS010000009">
    <property type="protein sequence ID" value="MCA9754786.1"/>
    <property type="molecule type" value="Genomic_DNA"/>
</dbReference>
<dbReference type="GO" id="GO:0016874">
    <property type="term" value="F:ligase activity"/>
    <property type="evidence" value="ECO:0007669"/>
    <property type="project" value="UniProtKB-KW"/>
</dbReference>
<comment type="caution">
    <text evidence="7">The sequence shown here is derived from an EMBL/GenBank/DDBJ whole genome shotgun (WGS) entry which is preliminary data.</text>
</comment>
<keyword evidence="4 5" id="KW-0067">ATP-binding</keyword>
<reference evidence="7" key="2">
    <citation type="journal article" date="2021" name="Microbiome">
        <title>Successional dynamics and alternative stable states in a saline activated sludge microbial community over 9 years.</title>
        <authorList>
            <person name="Wang Y."/>
            <person name="Ye J."/>
            <person name="Ju F."/>
            <person name="Liu L."/>
            <person name="Boyd J.A."/>
            <person name="Deng Y."/>
            <person name="Parks D.H."/>
            <person name="Jiang X."/>
            <person name="Yin X."/>
            <person name="Woodcroft B.J."/>
            <person name="Tyson G.W."/>
            <person name="Hugenholtz P."/>
            <person name="Polz M.F."/>
            <person name="Zhang T."/>
        </authorList>
    </citation>
    <scope>NUCLEOTIDE SEQUENCE</scope>
    <source>
        <strain evidence="7">HKST-UBA02</strain>
    </source>
</reference>
<dbReference type="InterPro" id="IPR011761">
    <property type="entry name" value="ATP-grasp"/>
</dbReference>
<evidence type="ECO:0000313" key="8">
    <source>
        <dbReference type="Proteomes" id="UP000739538"/>
    </source>
</evidence>
<reference evidence="7" key="1">
    <citation type="submission" date="2020-04" db="EMBL/GenBank/DDBJ databases">
        <authorList>
            <person name="Zhang T."/>
        </authorList>
    </citation>
    <scope>NUCLEOTIDE SEQUENCE</scope>
    <source>
        <strain evidence="7">HKST-UBA02</strain>
    </source>
</reference>
<dbReference type="Gene3D" id="3.40.50.20">
    <property type="match status" value="1"/>
</dbReference>
<dbReference type="PANTHER" id="PTHR43585">
    <property type="entry name" value="FUMIPYRROLE BIOSYNTHESIS PROTEIN C"/>
    <property type="match status" value="1"/>
</dbReference>
<dbReference type="GO" id="GO:0006164">
    <property type="term" value="P:purine nucleotide biosynthetic process"/>
    <property type="evidence" value="ECO:0007669"/>
    <property type="project" value="UniProtKB-KW"/>
</dbReference>
<dbReference type="GO" id="GO:0005524">
    <property type="term" value="F:ATP binding"/>
    <property type="evidence" value="ECO:0007669"/>
    <property type="project" value="UniProtKB-UniRule"/>
</dbReference>
<keyword evidence="2 5" id="KW-0547">Nucleotide-binding</keyword>
<dbReference type="InterPro" id="IPR052032">
    <property type="entry name" value="ATP-dep_AA_Ligase"/>
</dbReference>
<evidence type="ECO:0000313" key="7">
    <source>
        <dbReference type="EMBL" id="MCA9754786.1"/>
    </source>
</evidence>
<dbReference type="Gene3D" id="3.30.470.20">
    <property type="entry name" value="ATP-grasp fold, B domain"/>
    <property type="match status" value="1"/>
</dbReference>
<dbReference type="Pfam" id="PF02222">
    <property type="entry name" value="ATP-grasp"/>
    <property type="match status" value="1"/>
</dbReference>
<dbReference type="Gene3D" id="3.30.1490.20">
    <property type="entry name" value="ATP-grasp fold, A domain"/>
    <property type="match status" value="1"/>
</dbReference>
<dbReference type="InterPro" id="IPR003135">
    <property type="entry name" value="ATP-grasp_carboxylate-amine"/>
</dbReference>
<evidence type="ECO:0000256" key="5">
    <source>
        <dbReference type="PROSITE-ProRule" id="PRU00409"/>
    </source>
</evidence>
<dbReference type="Proteomes" id="UP000739538">
    <property type="component" value="Unassembled WGS sequence"/>
</dbReference>
<organism evidence="7 8">
    <name type="scientific">Eiseniibacteriota bacterium</name>
    <dbReference type="NCBI Taxonomy" id="2212470"/>
    <lineage>
        <taxon>Bacteria</taxon>
        <taxon>Candidatus Eiseniibacteriota</taxon>
    </lineage>
</organism>
<protein>
    <submittedName>
        <fullName evidence="7">ATP-grasp domain-containing protein</fullName>
    </submittedName>
</protein>
<keyword evidence="1" id="KW-0436">Ligase</keyword>
<proteinExistence type="predicted"/>
<dbReference type="InterPro" id="IPR013815">
    <property type="entry name" value="ATP_grasp_subdomain_1"/>
</dbReference>
<keyword evidence="3" id="KW-0658">Purine biosynthesis</keyword>
<feature type="domain" description="ATP-grasp" evidence="6">
    <location>
        <begin position="118"/>
        <end position="313"/>
    </location>
</feature>
<gene>
    <name evidence="7" type="ORF">KDA27_03220</name>
</gene>
<name>A0A956NAI6_UNCEI</name>